<sequence>MCAKYGTYTVIEDATMEHRIVKNDEGVSPVIAVILMVAITVVLAAVLYVWAASFLEQGESAPIATFFVQESSDGIYHVDVIKVSKQEPLIGFSFFLKDTSGSTYVGQGLGFGEVAMQVVAGEEHGIDRSYSGDDPQLERRAANVSDDDGTLYPVHFNDNDRDEKLSAGDQFMVHGSGTTSNGPAADGWRLDIQFDASGDIIGSAKML</sequence>
<dbReference type="InterPro" id="IPR013373">
    <property type="entry name" value="Flagellin/pilin_N_arc"/>
</dbReference>
<dbReference type="EMBL" id="KF901277">
    <property type="protein sequence ID" value="AIF24938.1"/>
    <property type="molecule type" value="Genomic_DNA"/>
</dbReference>
<dbReference type="InterPro" id="IPR012859">
    <property type="entry name" value="Pilin_N_archaeal"/>
</dbReference>
<evidence type="ECO:0000259" key="2">
    <source>
        <dbReference type="Pfam" id="PF07790"/>
    </source>
</evidence>
<organism evidence="3">
    <name type="scientific">uncultured marine group II/III euryarchaeote SAT1000_41_C12</name>
    <dbReference type="NCBI Taxonomy" id="1456583"/>
    <lineage>
        <taxon>Archaea</taxon>
        <taxon>Methanobacteriati</taxon>
        <taxon>Methanobacteriota</taxon>
        <taxon>environmental samples</taxon>
    </lineage>
</organism>
<dbReference type="NCBIfam" id="TIGR02537">
    <property type="entry name" value="arch_flag_Nterm"/>
    <property type="match status" value="1"/>
</dbReference>
<keyword evidence="1" id="KW-0812">Transmembrane</keyword>
<reference evidence="3" key="1">
    <citation type="journal article" date="2014" name="Genome Biol. Evol.">
        <title>Pangenome evidence for extensive interdomain horizontal transfer affecting lineage core and shell genes in uncultured planktonic thaumarchaeota and euryarchaeota.</title>
        <authorList>
            <person name="Deschamps P."/>
            <person name="Zivanovic Y."/>
            <person name="Moreira D."/>
            <person name="Rodriguez-Valera F."/>
            <person name="Lopez-Garcia P."/>
        </authorList>
    </citation>
    <scope>NUCLEOTIDE SEQUENCE</scope>
</reference>
<proteinExistence type="predicted"/>
<keyword evidence="1" id="KW-1133">Transmembrane helix</keyword>
<name>A0A075IFF5_9EURY</name>
<feature type="transmembrane region" description="Helical" evidence="1">
    <location>
        <begin position="30"/>
        <end position="51"/>
    </location>
</feature>
<evidence type="ECO:0000313" key="3">
    <source>
        <dbReference type="EMBL" id="AIF24938.1"/>
    </source>
</evidence>
<accession>A0A075IFF5</accession>
<evidence type="ECO:0000256" key="1">
    <source>
        <dbReference type="SAM" id="Phobius"/>
    </source>
</evidence>
<dbReference type="Pfam" id="PF07790">
    <property type="entry name" value="Pilin_N"/>
    <property type="match status" value="1"/>
</dbReference>
<dbReference type="AlphaFoldDB" id="A0A075IFF5"/>
<protein>
    <recommendedName>
        <fullName evidence="2">Archaeal Type IV pilin N-terminal domain-containing protein</fullName>
    </recommendedName>
</protein>
<keyword evidence="1" id="KW-0472">Membrane</keyword>
<feature type="domain" description="Archaeal Type IV pilin N-terminal" evidence="2">
    <location>
        <begin position="25"/>
        <end position="74"/>
    </location>
</feature>